<evidence type="ECO:0000313" key="2">
    <source>
        <dbReference type="EMBL" id="MBM7078270.1"/>
    </source>
</evidence>
<keyword evidence="1" id="KW-0472">Membrane</keyword>
<sequence length="132" mass="14361">MTTVLPAPSTLNFLAGLFAGAGINMLTSVSTGPPASTVSTGKLALDSTLWMVAAGFLTWAAHLLQAAEREADLYIDRDFSEAEKQEIRQEYLRRALRRARLPLCLTLLAFLGAVLLLPGLIRWEHLLGVLVN</sequence>
<accession>A0ABS2IV91</accession>
<keyword evidence="1" id="KW-1133">Transmembrane helix</keyword>
<comment type="caution">
    <text evidence="2">The sequence shown here is derived from an EMBL/GenBank/DDBJ whole genome shotgun (WGS) entry which is preliminary data.</text>
</comment>
<feature type="transmembrane region" description="Helical" evidence="1">
    <location>
        <begin position="101"/>
        <end position="121"/>
    </location>
</feature>
<feature type="transmembrane region" description="Helical" evidence="1">
    <location>
        <begin position="12"/>
        <end position="29"/>
    </location>
</feature>
<evidence type="ECO:0000256" key="1">
    <source>
        <dbReference type="SAM" id="Phobius"/>
    </source>
</evidence>
<protein>
    <submittedName>
        <fullName evidence="2">Uncharacterized protein</fullName>
    </submittedName>
</protein>
<reference evidence="2 3" key="1">
    <citation type="submission" date="2021-02" db="EMBL/GenBank/DDBJ databases">
        <authorList>
            <person name="Ra J.-S."/>
        </authorList>
    </citation>
    <scope>NUCLEOTIDE SEQUENCE [LARGE SCALE GENOMIC DNA]</scope>
    <source>
        <strain evidence="2 3">MMS20-R1-14</strain>
    </source>
</reference>
<keyword evidence="3" id="KW-1185">Reference proteome</keyword>
<keyword evidence="1" id="KW-0812">Transmembrane</keyword>
<name>A0ABS2IV91_9ACTN</name>
<feature type="transmembrane region" description="Helical" evidence="1">
    <location>
        <begin position="49"/>
        <end position="67"/>
    </location>
</feature>
<gene>
    <name evidence="2" type="ORF">JQX11_18255</name>
</gene>
<dbReference type="RefSeq" id="WP_204926162.1">
    <property type="nucleotide sequence ID" value="NZ_JAFEUC010000008.1"/>
</dbReference>
<organism evidence="2 3">
    <name type="scientific">Micromonospora humida</name>
    <dbReference type="NCBI Taxonomy" id="2809018"/>
    <lineage>
        <taxon>Bacteria</taxon>
        <taxon>Bacillati</taxon>
        <taxon>Actinomycetota</taxon>
        <taxon>Actinomycetes</taxon>
        <taxon>Micromonosporales</taxon>
        <taxon>Micromonosporaceae</taxon>
        <taxon>Micromonospora</taxon>
    </lineage>
</organism>
<dbReference type="EMBL" id="JAFEUC010000008">
    <property type="protein sequence ID" value="MBM7078270.1"/>
    <property type="molecule type" value="Genomic_DNA"/>
</dbReference>
<dbReference type="Proteomes" id="UP001518872">
    <property type="component" value="Unassembled WGS sequence"/>
</dbReference>
<proteinExistence type="predicted"/>
<evidence type="ECO:0000313" key="3">
    <source>
        <dbReference type="Proteomes" id="UP001518872"/>
    </source>
</evidence>